<accession>A0A2P2JAZ1</accession>
<protein>
    <submittedName>
        <fullName evidence="3">BTB/POZ domain-containing protein At1g67900</fullName>
    </submittedName>
</protein>
<name>A0A2P2JAZ1_RHIMU</name>
<dbReference type="EMBL" id="GGEC01010130">
    <property type="protein sequence ID" value="MBW90613.1"/>
    <property type="molecule type" value="Transcribed_RNA"/>
</dbReference>
<feature type="chain" id="PRO_5015203017" evidence="2">
    <location>
        <begin position="24"/>
        <end position="77"/>
    </location>
</feature>
<sequence length="77" mass="8694">MATISDFFLIYVFLSCLLTWLNQKDPSLTANKRVPFSCVDAAKGPSSKSKQRSSPKNTFKSTCFCIPFPKTQQKQQI</sequence>
<feature type="region of interest" description="Disordered" evidence="1">
    <location>
        <begin position="41"/>
        <end position="60"/>
    </location>
</feature>
<organism evidence="3">
    <name type="scientific">Rhizophora mucronata</name>
    <name type="common">Asiatic mangrove</name>
    <dbReference type="NCBI Taxonomy" id="61149"/>
    <lineage>
        <taxon>Eukaryota</taxon>
        <taxon>Viridiplantae</taxon>
        <taxon>Streptophyta</taxon>
        <taxon>Embryophyta</taxon>
        <taxon>Tracheophyta</taxon>
        <taxon>Spermatophyta</taxon>
        <taxon>Magnoliopsida</taxon>
        <taxon>eudicotyledons</taxon>
        <taxon>Gunneridae</taxon>
        <taxon>Pentapetalae</taxon>
        <taxon>rosids</taxon>
        <taxon>fabids</taxon>
        <taxon>Malpighiales</taxon>
        <taxon>Rhizophoraceae</taxon>
        <taxon>Rhizophora</taxon>
    </lineage>
</organism>
<proteinExistence type="predicted"/>
<feature type="compositionally biased region" description="Low complexity" evidence="1">
    <location>
        <begin position="43"/>
        <end position="56"/>
    </location>
</feature>
<keyword evidence="2" id="KW-0732">Signal</keyword>
<dbReference type="AlphaFoldDB" id="A0A2P2JAZ1"/>
<evidence type="ECO:0000256" key="2">
    <source>
        <dbReference type="SAM" id="SignalP"/>
    </source>
</evidence>
<feature type="signal peptide" evidence="2">
    <location>
        <begin position="1"/>
        <end position="23"/>
    </location>
</feature>
<evidence type="ECO:0000256" key="1">
    <source>
        <dbReference type="SAM" id="MobiDB-lite"/>
    </source>
</evidence>
<reference evidence="3" key="1">
    <citation type="submission" date="2018-02" db="EMBL/GenBank/DDBJ databases">
        <title>Rhizophora mucronata_Transcriptome.</title>
        <authorList>
            <person name="Meera S.P."/>
            <person name="Sreeshan A."/>
            <person name="Augustine A."/>
        </authorList>
    </citation>
    <scope>NUCLEOTIDE SEQUENCE</scope>
    <source>
        <tissue evidence="3">Leaf</tissue>
    </source>
</reference>
<evidence type="ECO:0000313" key="3">
    <source>
        <dbReference type="EMBL" id="MBW90613.1"/>
    </source>
</evidence>